<dbReference type="CDD" id="cd21037">
    <property type="entry name" value="MLKL_NTD"/>
    <property type="match status" value="1"/>
</dbReference>
<accession>A0A2I1DWU8</accession>
<dbReference type="InterPro" id="IPR006597">
    <property type="entry name" value="Sel1-like"/>
</dbReference>
<feature type="region of interest" description="Disordered" evidence="5">
    <location>
        <begin position="574"/>
        <end position="607"/>
    </location>
</feature>
<evidence type="ECO:0000313" key="8">
    <source>
        <dbReference type="EMBL" id="PKK77529.1"/>
    </source>
</evidence>
<keyword evidence="4" id="KW-0067">ATP-binding</keyword>
<dbReference type="Proteomes" id="UP000233469">
    <property type="component" value="Unassembled WGS sequence"/>
</dbReference>
<dbReference type="Proteomes" id="UP000684084">
    <property type="component" value="Unassembled WGS sequence"/>
</dbReference>
<evidence type="ECO:0000259" key="6">
    <source>
        <dbReference type="PROSITE" id="PS50011"/>
    </source>
</evidence>
<dbReference type="GO" id="GO:0007166">
    <property type="term" value="P:cell surface receptor signaling pathway"/>
    <property type="evidence" value="ECO:0007669"/>
    <property type="project" value="InterPro"/>
</dbReference>
<reference evidence="7" key="3">
    <citation type="submission" date="2020-05" db="EMBL/GenBank/DDBJ databases">
        <authorList>
            <person name="Rincon C."/>
            <person name="Sanders R I."/>
            <person name="Robbins C."/>
            <person name="Chaturvedi A."/>
        </authorList>
    </citation>
    <scope>NUCLEOTIDE SEQUENCE</scope>
    <source>
        <strain evidence="7">CHB12</strain>
    </source>
</reference>
<sequence length="771" mass="88495">MSQNNESLEAISQVSECTTNYITYFKENSTNIEPKATSIYLENLNSIKESVKPYLPLFKNIITIIQDIINGYENAQINKKICLTLIIRSESIGLTIKQLERKKSDNLEKFRNKKFYQSFLRLYNILKRMDKFIQDITLLSNIRKLIEIYSIKKQFREILIDFDNVAKDLNFPNLIIYDEKQRQEDIKIFRDEFNNIMKFFETIDSGIATVITQNNQINYQINTTILELLLLKSKVQKQSTNFDDKWKPKLITNDDLQDSPTPLEGQLTGKCLKKILIKENKQVSLIPADSIPYNTVDYQKNIILDYIKMKLGHECKHIHQFYGMAQLNQNFFSVYEWTDLGKLSEVYEKYDLDWSTKLRISLDILSGIIFLNCCDILHKSIKCENILMTDDMKPKITNIKFDFNNKNASGNATSHAYSNWLKDVYILAPEIIDIQNYPKRYTSKSQIYSIGMLLWELTFQRIPYKDWQIATVQNHVLSGKREVINFGGEPSPIQQGFINLIEAAWQQEPDDRPDIIIFFNMLYSLYSNYYMGESNSLQKRASSSLSKNSKIPKRDVLCANSNVIIKTNNQQVSNVPLRNGTSSQGNNSPASSVSSSSSSSSSSFSSNPAYNPIVPISSLSDGINAHKKGDKEKAWECFEANAQLGNISAIYWQGYYLWEGYHIPADHVRAVNCYKEAAKNGHADAQLRYAFSAINKEKINIKGFLKFLKMSANEGNALALFNLGDVYLNGKFGIEKDENLGIKYLKVAAVLKQPKAIEILKNLNVTDTFYL</sequence>
<protein>
    <recommendedName>
        <fullName evidence="6">Protein kinase domain-containing protein</fullName>
    </recommendedName>
</protein>
<dbReference type="GO" id="GO:0005524">
    <property type="term" value="F:ATP binding"/>
    <property type="evidence" value="ECO:0007669"/>
    <property type="project" value="UniProtKB-KW"/>
</dbReference>
<dbReference type="AlphaFoldDB" id="A0A2I1DWU8"/>
<dbReference type="InterPro" id="IPR011990">
    <property type="entry name" value="TPR-like_helical_dom_sf"/>
</dbReference>
<evidence type="ECO:0000256" key="4">
    <source>
        <dbReference type="ARBA" id="ARBA00022840"/>
    </source>
</evidence>
<dbReference type="OrthoDB" id="2338124at2759"/>
<reference evidence="8 9" key="1">
    <citation type="submission" date="2016-04" db="EMBL/GenBank/DDBJ databases">
        <title>Genome analyses suggest a sexual origin of heterokaryosis in a supposedly ancient asexual fungus.</title>
        <authorList>
            <person name="Ropars J."/>
            <person name="Sedzielewska K."/>
            <person name="Noel J."/>
            <person name="Charron P."/>
            <person name="Farinelli L."/>
            <person name="Marton T."/>
            <person name="Kruger M."/>
            <person name="Pelin A."/>
            <person name="Brachmann A."/>
            <person name="Corradi N."/>
        </authorList>
    </citation>
    <scope>NUCLEOTIDE SEQUENCE [LARGE SCALE GENOMIC DNA]</scope>
    <source>
        <strain evidence="8 9">C2</strain>
    </source>
</reference>
<dbReference type="VEuPathDB" id="FungiDB:RhiirFUN_018930"/>
<dbReference type="SUPFAM" id="SSF81901">
    <property type="entry name" value="HCP-like"/>
    <property type="match status" value="1"/>
</dbReference>
<dbReference type="Gene3D" id="1.25.40.10">
    <property type="entry name" value="Tetratricopeptide repeat domain"/>
    <property type="match status" value="1"/>
</dbReference>
<evidence type="ECO:0000256" key="3">
    <source>
        <dbReference type="ARBA" id="ARBA00022777"/>
    </source>
</evidence>
<proteinExistence type="predicted"/>
<dbReference type="InterPro" id="IPR011009">
    <property type="entry name" value="Kinase-like_dom_sf"/>
</dbReference>
<gene>
    <name evidence="7" type="ORF">CHRIB12_LOCUS8695</name>
    <name evidence="8" type="ORF">RhiirC2_861879</name>
</gene>
<dbReference type="InterPro" id="IPR000719">
    <property type="entry name" value="Prot_kinase_dom"/>
</dbReference>
<dbReference type="PANTHER" id="PTHR44329">
    <property type="entry name" value="SERINE/THREONINE-PROTEIN KINASE TNNI3K-RELATED"/>
    <property type="match status" value="1"/>
</dbReference>
<comment type="caution">
    <text evidence="8">The sequence shown here is derived from an EMBL/GenBank/DDBJ whole genome shotgun (WGS) entry which is preliminary data.</text>
</comment>
<dbReference type="Gene3D" id="1.20.930.20">
    <property type="entry name" value="Adaptor protein Cbl, N-terminal domain"/>
    <property type="match status" value="1"/>
</dbReference>
<dbReference type="GO" id="GO:0005737">
    <property type="term" value="C:cytoplasm"/>
    <property type="evidence" value="ECO:0007669"/>
    <property type="project" value="TreeGrafter"/>
</dbReference>
<dbReference type="GO" id="GO:0004674">
    <property type="term" value="F:protein serine/threonine kinase activity"/>
    <property type="evidence" value="ECO:0007669"/>
    <property type="project" value="TreeGrafter"/>
</dbReference>
<reference evidence="8 9" key="2">
    <citation type="submission" date="2017-10" db="EMBL/GenBank/DDBJ databases">
        <title>Extensive intraspecific genome diversity in a model arbuscular mycorrhizal fungus.</title>
        <authorList>
            <person name="Chen E.C.H."/>
            <person name="Morin E."/>
            <person name="Baudet D."/>
            <person name="Noel J."/>
            <person name="Ndikumana S."/>
            <person name="Charron P."/>
            <person name="St-Onge C."/>
            <person name="Giorgi J."/>
            <person name="Grigoriev I.V."/>
            <person name="Roux C."/>
            <person name="Martin F.M."/>
            <person name="Corradi N."/>
        </authorList>
    </citation>
    <scope>NUCLEOTIDE SEQUENCE [LARGE SCALE GENOMIC DNA]</scope>
    <source>
        <strain evidence="8 9">C2</strain>
    </source>
</reference>
<dbReference type="Gene3D" id="1.10.510.10">
    <property type="entry name" value="Transferase(Phosphotransferase) domain 1"/>
    <property type="match status" value="1"/>
</dbReference>
<evidence type="ECO:0000313" key="9">
    <source>
        <dbReference type="Proteomes" id="UP000233469"/>
    </source>
</evidence>
<keyword evidence="2" id="KW-0547">Nucleotide-binding</keyword>
<keyword evidence="3" id="KW-0418">Kinase</keyword>
<evidence type="ECO:0000256" key="5">
    <source>
        <dbReference type="SAM" id="MobiDB-lite"/>
    </source>
</evidence>
<organism evidence="8 9">
    <name type="scientific">Rhizophagus irregularis</name>
    <dbReference type="NCBI Taxonomy" id="588596"/>
    <lineage>
        <taxon>Eukaryota</taxon>
        <taxon>Fungi</taxon>
        <taxon>Fungi incertae sedis</taxon>
        <taxon>Mucoromycota</taxon>
        <taxon>Glomeromycotina</taxon>
        <taxon>Glomeromycetes</taxon>
        <taxon>Glomerales</taxon>
        <taxon>Glomeraceae</taxon>
        <taxon>Rhizophagus</taxon>
    </lineage>
</organism>
<dbReference type="Pfam" id="PF07714">
    <property type="entry name" value="PK_Tyr_Ser-Thr"/>
    <property type="match status" value="1"/>
</dbReference>
<dbReference type="Pfam" id="PF08238">
    <property type="entry name" value="Sel1"/>
    <property type="match status" value="2"/>
</dbReference>
<dbReference type="InterPro" id="IPR051681">
    <property type="entry name" value="Ser/Thr_Kinases-Pseudokinases"/>
</dbReference>
<dbReference type="VEuPathDB" id="FungiDB:RhiirA1_444095"/>
<keyword evidence="1" id="KW-0808">Transferase</keyword>
<dbReference type="PROSITE" id="PS50011">
    <property type="entry name" value="PROTEIN_KINASE_DOM"/>
    <property type="match status" value="1"/>
</dbReference>
<dbReference type="EMBL" id="CAGKOT010000016">
    <property type="protein sequence ID" value="CAB5361429.1"/>
    <property type="molecule type" value="Genomic_DNA"/>
</dbReference>
<dbReference type="SMART" id="SM00671">
    <property type="entry name" value="SEL1"/>
    <property type="match status" value="2"/>
</dbReference>
<dbReference type="InterPro" id="IPR001245">
    <property type="entry name" value="Ser-Thr/Tyr_kinase_cat_dom"/>
</dbReference>
<feature type="domain" description="Protein kinase" evidence="6">
    <location>
        <begin position="197"/>
        <end position="526"/>
    </location>
</feature>
<evidence type="ECO:0000313" key="7">
    <source>
        <dbReference type="EMBL" id="CAB5361429.1"/>
    </source>
</evidence>
<dbReference type="SUPFAM" id="SSF56112">
    <property type="entry name" value="Protein kinase-like (PK-like)"/>
    <property type="match status" value="1"/>
</dbReference>
<dbReference type="InterPro" id="IPR036537">
    <property type="entry name" value="Adaptor_Cbl_N_dom_sf"/>
</dbReference>
<dbReference type="EMBL" id="LLXL01000124">
    <property type="protein sequence ID" value="PKK77529.1"/>
    <property type="molecule type" value="Genomic_DNA"/>
</dbReference>
<dbReference type="PANTHER" id="PTHR44329:SF288">
    <property type="entry name" value="MITOGEN-ACTIVATED PROTEIN KINASE KINASE KINASE 20"/>
    <property type="match status" value="1"/>
</dbReference>
<feature type="compositionally biased region" description="Low complexity" evidence="5">
    <location>
        <begin position="582"/>
        <end position="607"/>
    </location>
</feature>
<name>A0A2I1DWU8_9GLOM</name>
<evidence type="ECO:0000256" key="1">
    <source>
        <dbReference type="ARBA" id="ARBA00022679"/>
    </source>
</evidence>
<dbReference type="VEuPathDB" id="FungiDB:FUN_020019"/>
<dbReference type="InterPro" id="IPR059179">
    <property type="entry name" value="MLKL-like_MCAfunc"/>
</dbReference>
<evidence type="ECO:0000256" key="2">
    <source>
        <dbReference type="ARBA" id="ARBA00022741"/>
    </source>
</evidence>